<comment type="catalytic activity">
    <reaction evidence="1">
        <text>ATP + protein L-histidine = ADP + protein N-phospho-L-histidine.</text>
        <dbReference type="EC" id="2.7.13.3"/>
    </reaction>
</comment>
<keyword evidence="3" id="KW-0597">Phosphoprotein</keyword>
<keyword evidence="5" id="KW-0418">Kinase</keyword>
<dbReference type="EC" id="2.7.13.3" evidence="2"/>
<dbReference type="InterPro" id="IPR036890">
    <property type="entry name" value="HATPase_C_sf"/>
</dbReference>
<dbReference type="Gene3D" id="3.30.565.10">
    <property type="entry name" value="Histidine kinase-like ATPase, C-terminal domain"/>
    <property type="match status" value="1"/>
</dbReference>
<dbReference type="GO" id="GO:0000155">
    <property type="term" value="F:phosphorelay sensor kinase activity"/>
    <property type="evidence" value="ECO:0007669"/>
    <property type="project" value="InterPro"/>
</dbReference>
<dbReference type="SUPFAM" id="SSF47384">
    <property type="entry name" value="Homodimeric domain of signal transducing histidine kinase"/>
    <property type="match status" value="1"/>
</dbReference>
<dbReference type="RefSeq" id="WP_144069459.1">
    <property type="nucleotide sequence ID" value="NZ_CP041636.1"/>
</dbReference>
<dbReference type="InterPro" id="IPR036097">
    <property type="entry name" value="HisK_dim/P_sf"/>
</dbReference>
<keyword evidence="6" id="KW-0812">Transmembrane</keyword>
<dbReference type="FunFam" id="3.30.565.10:FF:000006">
    <property type="entry name" value="Sensor histidine kinase WalK"/>
    <property type="match status" value="1"/>
</dbReference>
<evidence type="ECO:0000256" key="3">
    <source>
        <dbReference type="ARBA" id="ARBA00022553"/>
    </source>
</evidence>
<dbReference type="EMBL" id="CP041636">
    <property type="protein sequence ID" value="QDO98478.1"/>
    <property type="molecule type" value="Genomic_DNA"/>
</dbReference>
<dbReference type="CDD" id="cd00075">
    <property type="entry name" value="HATPase"/>
    <property type="match status" value="1"/>
</dbReference>
<dbReference type="InterPro" id="IPR005467">
    <property type="entry name" value="His_kinase_dom"/>
</dbReference>
<dbReference type="Gene3D" id="1.10.287.130">
    <property type="match status" value="1"/>
</dbReference>
<evidence type="ECO:0000256" key="2">
    <source>
        <dbReference type="ARBA" id="ARBA00012438"/>
    </source>
</evidence>
<dbReference type="KEGG" id="fer:FNB15_14855"/>
<dbReference type="CDD" id="cd12915">
    <property type="entry name" value="PDC2_DGC_like"/>
    <property type="match status" value="1"/>
</dbReference>
<gene>
    <name evidence="8" type="ORF">FNB15_14855</name>
</gene>
<dbReference type="Gene3D" id="3.30.450.20">
    <property type="entry name" value="PAS domain"/>
    <property type="match status" value="1"/>
</dbReference>
<keyword evidence="6" id="KW-1133">Transmembrane helix</keyword>
<protein>
    <recommendedName>
        <fullName evidence="2">histidine kinase</fullName>
        <ecNumber evidence="2">2.7.13.3</ecNumber>
    </recommendedName>
</protein>
<dbReference type="InterPro" id="IPR004358">
    <property type="entry name" value="Sig_transdc_His_kin-like_C"/>
</dbReference>
<dbReference type="SMART" id="SM00387">
    <property type="entry name" value="HATPase_c"/>
    <property type="match status" value="1"/>
</dbReference>
<evidence type="ECO:0000256" key="1">
    <source>
        <dbReference type="ARBA" id="ARBA00000085"/>
    </source>
</evidence>
<name>A0A516H3X5_9PROT</name>
<evidence type="ECO:0000256" key="6">
    <source>
        <dbReference type="SAM" id="Phobius"/>
    </source>
</evidence>
<dbReference type="GO" id="GO:0009927">
    <property type="term" value="F:histidine phosphotransfer kinase activity"/>
    <property type="evidence" value="ECO:0007669"/>
    <property type="project" value="TreeGrafter"/>
</dbReference>
<dbReference type="Pfam" id="PF00512">
    <property type="entry name" value="HisKA"/>
    <property type="match status" value="1"/>
</dbReference>
<dbReference type="InterPro" id="IPR003661">
    <property type="entry name" value="HisK_dim/P_dom"/>
</dbReference>
<evidence type="ECO:0000313" key="8">
    <source>
        <dbReference type="EMBL" id="QDO98478.1"/>
    </source>
</evidence>
<dbReference type="PANTHER" id="PTHR43047:SF72">
    <property type="entry name" value="OSMOSENSING HISTIDINE PROTEIN KINASE SLN1"/>
    <property type="match status" value="1"/>
</dbReference>
<evidence type="ECO:0000256" key="5">
    <source>
        <dbReference type="ARBA" id="ARBA00022777"/>
    </source>
</evidence>
<reference evidence="8 9" key="1">
    <citation type="submission" date="2019-07" db="EMBL/GenBank/DDBJ databases">
        <title>Genome sequencing for Ferrovibrio sp. K5.</title>
        <authorList>
            <person name="Park S.-J."/>
        </authorList>
    </citation>
    <scope>NUCLEOTIDE SEQUENCE [LARGE SCALE GENOMIC DNA]</scope>
    <source>
        <strain evidence="8 9">K5</strain>
    </source>
</reference>
<evidence type="ECO:0000313" key="9">
    <source>
        <dbReference type="Proteomes" id="UP000317496"/>
    </source>
</evidence>
<keyword evidence="9" id="KW-1185">Reference proteome</keyword>
<dbReference type="PROSITE" id="PS50109">
    <property type="entry name" value="HIS_KIN"/>
    <property type="match status" value="1"/>
</dbReference>
<accession>A0A516H3X5</accession>
<dbReference type="SMART" id="SM00388">
    <property type="entry name" value="HisKA"/>
    <property type="match status" value="1"/>
</dbReference>
<keyword evidence="4" id="KW-0808">Transferase</keyword>
<dbReference type="AlphaFoldDB" id="A0A516H3X5"/>
<feature type="domain" description="Histidine kinase" evidence="7">
    <location>
        <begin position="349"/>
        <end position="568"/>
    </location>
</feature>
<proteinExistence type="predicted"/>
<dbReference type="InterPro" id="IPR003594">
    <property type="entry name" value="HATPase_dom"/>
</dbReference>
<keyword evidence="6" id="KW-0472">Membrane</keyword>
<dbReference type="SUPFAM" id="SSF55874">
    <property type="entry name" value="ATPase domain of HSP90 chaperone/DNA topoisomerase II/histidine kinase"/>
    <property type="match status" value="1"/>
</dbReference>
<evidence type="ECO:0000259" key="7">
    <source>
        <dbReference type="PROSITE" id="PS50109"/>
    </source>
</evidence>
<dbReference type="GO" id="GO:0005886">
    <property type="term" value="C:plasma membrane"/>
    <property type="evidence" value="ECO:0007669"/>
    <property type="project" value="TreeGrafter"/>
</dbReference>
<dbReference type="Pfam" id="PF02518">
    <property type="entry name" value="HATPase_c"/>
    <property type="match status" value="1"/>
</dbReference>
<evidence type="ECO:0000256" key="4">
    <source>
        <dbReference type="ARBA" id="ARBA00022679"/>
    </source>
</evidence>
<organism evidence="8 9">
    <name type="scientific">Ferrovibrio terrae</name>
    <dbReference type="NCBI Taxonomy" id="2594003"/>
    <lineage>
        <taxon>Bacteria</taxon>
        <taxon>Pseudomonadati</taxon>
        <taxon>Pseudomonadota</taxon>
        <taxon>Alphaproteobacteria</taxon>
        <taxon>Rhodospirillales</taxon>
        <taxon>Rhodospirillaceae</taxon>
        <taxon>Ferrovibrio</taxon>
    </lineage>
</organism>
<dbReference type="Proteomes" id="UP000317496">
    <property type="component" value="Chromosome"/>
</dbReference>
<feature type="transmembrane region" description="Helical" evidence="6">
    <location>
        <begin position="298"/>
        <end position="318"/>
    </location>
</feature>
<dbReference type="OrthoDB" id="9813151at2"/>
<dbReference type="PANTHER" id="PTHR43047">
    <property type="entry name" value="TWO-COMPONENT HISTIDINE PROTEIN KINASE"/>
    <property type="match status" value="1"/>
</dbReference>
<dbReference type="CDD" id="cd00082">
    <property type="entry name" value="HisKA"/>
    <property type="match status" value="1"/>
</dbReference>
<dbReference type="PRINTS" id="PR00344">
    <property type="entry name" value="BCTRLSENSOR"/>
</dbReference>
<sequence>MPAELISKTARADRAFLSPRRLVILLVAAVLAVAWTVTAVWVTDDRKRIYRTASAELIGAIPVLKTHARRSFDTAHTILIALDESLQTSGWAVDLSYLGGLALRMQSSDDDPIGIAVIDATDHLMRIERSGPEVYVGDRDYMIAMRNAKSGQMYIGEPLASRVTGRPVIPLVMKPQPNISGVAMLLAAIPVASFDEAYRDLLVSAPSAIGLIRDDGVVLHLTPDPRERIGRYLPGFDLASLKGEHPPMTVFDRDRIGELKMPIKVSYATVDPYPLIVGGALRAEALQAAWLRQAWPKVAGVFIGSIVVILLTGWLLVLMARRDAAMRKVTQALMELEAANRAKRDFMARMSHELRTPLNAILGFSELIAGAVLGPVSKTYQDYGRDIHRSGAHLLDMINQVLDITRIESGSLHPRLESVEIDTVAAEVAMILRPLAEGRQVKMTFEFEADARRLLADPMMLRQMLLNLVSNAVKFSPSGSAVTVESSTDETGVQVKVSDHGPGIDKDKLKHVFEPFGSGQSLLAQQAAGIGLGLPIAKKLVELHGGRLTITTSRQKGTVVTLVFPAECRIAA</sequence>